<dbReference type="EMBL" id="VISQ01000001">
    <property type="protein sequence ID" value="TVZ70248.1"/>
    <property type="molecule type" value="Genomic_DNA"/>
</dbReference>
<reference evidence="1" key="2">
    <citation type="submission" date="2019-08" db="EMBL/GenBank/DDBJ databases">
        <title>Investigation of anaerobic lignin degradation for improved lignocellulosic biofuels.</title>
        <authorList>
            <person name="Deangelis K.PhD."/>
        </authorList>
    </citation>
    <scope>NUCLEOTIDE SEQUENCE [LARGE SCALE GENOMIC DNA]</scope>
    <source>
        <strain evidence="1">128R</strain>
    </source>
</reference>
<name>A0A542CY54_SERFO</name>
<dbReference type="InterPro" id="IPR038231">
    <property type="entry name" value="MepB-like_sf"/>
</dbReference>
<accession>A0A542CY54</accession>
<sequence length="200" mass="22413">MLGNSKDVEGAWFADPAKGSIPIQLSDIINDVLLPAGVSITEPQREAESGEYGACQFEVEGKRVLFRVANTTPTKLGQFVTMWKRPCVHDEIMPIDFDDGIEFVLVSVFDHTHRGIFIFSRHVLAKKGVMSVKGKEGKRAIRVYAPWVKPIVKQAITTQRWQLQYFISASSGEVNVKKLKELLALDYCVKGHTLTMDSLF</sequence>
<dbReference type="AlphaFoldDB" id="A0A542CY54"/>
<evidence type="ECO:0008006" key="2">
    <source>
        <dbReference type="Google" id="ProtNLM"/>
    </source>
</evidence>
<proteinExistence type="predicted"/>
<dbReference type="Gene3D" id="3.40.1350.140">
    <property type="entry name" value="MepB-like"/>
    <property type="match status" value="1"/>
</dbReference>
<reference evidence="1" key="1">
    <citation type="submission" date="2019-06" db="EMBL/GenBank/DDBJ databases">
        <authorList>
            <person name="Deangelis K."/>
            <person name="Huntemann M."/>
            <person name="Clum A."/>
            <person name="Pillay M."/>
            <person name="Palaniappan K."/>
            <person name="Varghese N."/>
            <person name="Mikhailova N."/>
            <person name="Stamatis D."/>
            <person name="Reddy T."/>
            <person name="Daum C."/>
            <person name="Shapiro N."/>
            <person name="Ivanova N."/>
            <person name="Kyrpides N."/>
            <person name="Woyke T."/>
        </authorList>
    </citation>
    <scope>NUCLEOTIDE SEQUENCE [LARGE SCALE GENOMIC DNA]</scope>
    <source>
        <strain evidence="1">128R</strain>
    </source>
</reference>
<gene>
    <name evidence="1" type="ORF">FHU10_2806</name>
</gene>
<dbReference type="Pfam" id="PF08877">
    <property type="entry name" value="MepB-like"/>
    <property type="match status" value="1"/>
</dbReference>
<dbReference type="OrthoDB" id="4954833at2"/>
<dbReference type="InterPro" id="IPR011235">
    <property type="entry name" value="MepB-like"/>
</dbReference>
<organism evidence="1">
    <name type="scientific">Serratia fonticola</name>
    <dbReference type="NCBI Taxonomy" id="47917"/>
    <lineage>
        <taxon>Bacteria</taxon>
        <taxon>Pseudomonadati</taxon>
        <taxon>Pseudomonadota</taxon>
        <taxon>Gammaproteobacteria</taxon>
        <taxon>Enterobacterales</taxon>
        <taxon>Yersiniaceae</taxon>
        <taxon>Serratia</taxon>
    </lineage>
</organism>
<comment type="caution">
    <text evidence="1">The sequence shown here is derived from an EMBL/GenBank/DDBJ whole genome shotgun (WGS) entry which is preliminary data.</text>
</comment>
<evidence type="ECO:0000313" key="1">
    <source>
        <dbReference type="EMBL" id="TVZ70248.1"/>
    </source>
</evidence>
<protein>
    <recommendedName>
        <fullName evidence="2">MepB protein</fullName>
    </recommendedName>
</protein>